<evidence type="ECO:0000256" key="1">
    <source>
        <dbReference type="SAM" id="Coils"/>
    </source>
</evidence>
<proteinExistence type="predicted"/>
<feature type="transmembrane region" description="Helical" evidence="2">
    <location>
        <begin position="6"/>
        <end position="27"/>
    </location>
</feature>
<protein>
    <submittedName>
        <fullName evidence="3">Uncharacterized protein</fullName>
    </submittedName>
</protein>
<dbReference type="RefSeq" id="WP_208470275.1">
    <property type="nucleotide sequence ID" value="NZ_JAGFNS010000019.1"/>
</dbReference>
<gene>
    <name evidence="3" type="ORF">J5X75_26785</name>
</gene>
<comment type="caution">
    <text evidence="3">The sequence shown here is derived from an EMBL/GenBank/DDBJ whole genome shotgun (WGS) entry which is preliminary data.</text>
</comment>
<accession>A0ABS3URY3</accession>
<keyword evidence="2" id="KW-0472">Membrane</keyword>
<sequence length="222" mass="24005">MPTIAMFIFSSVQAALLLAVVLLGIAARRQRELIDSQAEHGGSVFITDEVDVVAADVELATAAAQRALDEADQAHDRALWAATTRDIAELRHRQVLRQAETAGRPRQLVQRAALNAYQRGQLSVGELNLIWRHAHTTVESTQTPAAVPLGWESRVLESQRRYEQAAAAAARAEEEARQTAATAAALADDMRAAESRLSAAQRSASIGLVGLLRATWADPVTR</sequence>
<dbReference type="Proteomes" id="UP000679690">
    <property type="component" value="Unassembled WGS sequence"/>
</dbReference>
<keyword evidence="2" id="KW-0812">Transmembrane</keyword>
<evidence type="ECO:0000313" key="3">
    <source>
        <dbReference type="EMBL" id="MBO3741123.1"/>
    </source>
</evidence>
<evidence type="ECO:0000256" key="2">
    <source>
        <dbReference type="SAM" id="Phobius"/>
    </source>
</evidence>
<keyword evidence="4" id="KW-1185">Reference proteome</keyword>
<keyword evidence="1" id="KW-0175">Coiled coil</keyword>
<organism evidence="3 4">
    <name type="scientific">Actinoplanes flavus</name>
    <dbReference type="NCBI Taxonomy" id="2820290"/>
    <lineage>
        <taxon>Bacteria</taxon>
        <taxon>Bacillati</taxon>
        <taxon>Actinomycetota</taxon>
        <taxon>Actinomycetes</taxon>
        <taxon>Micromonosporales</taxon>
        <taxon>Micromonosporaceae</taxon>
        <taxon>Actinoplanes</taxon>
    </lineage>
</organism>
<dbReference type="EMBL" id="JAGFNS010000019">
    <property type="protein sequence ID" value="MBO3741123.1"/>
    <property type="molecule type" value="Genomic_DNA"/>
</dbReference>
<feature type="coiled-coil region" evidence="1">
    <location>
        <begin position="155"/>
        <end position="203"/>
    </location>
</feature>
<evidence type="ECO:0000313" key="4">
    <source>
        <dbReference type="Proteomes" id="UP000679690"/>
    </source>
</evidence>
<name>A0ABS3URY3_9ACTN</name>
<keyword evidence="2" id="KW-1133">Transmembrane helix</keyword>
<reference evidence="3 4" key="1">
    <citation type="submission" date="2021-03" db="EMBL/GenBank/DDBJ databases">
        <title>Actinoplanes flavus sp. nov., a novel actinomycete isolated from Coconut Palm rhizosphere soil.</title>
        <authorList>
            <person name="Luo X."/>
        </authorList>
    </citation>
    <scope>NUCLEOTIDE SEQUENCE [LARGE SCALE GENOMIC DNA]</scope>
    <source>
        <strain evidence="3 4">NEAU-H7</strain>
    </source>
</reference>